<reference evidence="3" key="1">
    <citation type="submission" date="2017-12" db="EMBL/GenBank/DDBJ databases">
        <authorList>
            <consortium name="DOE Joint Genome Institute"/>
            <person name="Mondo S.J."/>
            <person name="Kjaerbolling I."/>
            <person name="Vesth T.C."/>
            <person name="Frisvad J.C."/>
            <person name="Nybo J.L."/>
            <person name="Theobald S."/>
            <person name="Kuo A."/>
            <person name="Bowyer P."/>
            <person name="Matsuda Y."/>
            <person name="Lyhne E.K."/>
            <person name="Kogle M.E."/>
            <person name="Clum A."/>
            <person name="Lipzen A."/>
            <person name="Salamov A."/>
            <person name="Ngan C.Y."/>
            <person name="Daum C."/>
            <person name="Chiniquy J."/>
            <person name="Barry K."/>
            <person name="LaButti K."/>
            <person name="Haridas S."/>
            <person name="Simmons B.A."/>
            <person name="Magnuson J.K."/>
            <person name="Mortensen U.H."/>
            <person name="Larsen T.O."/>
            <person name="Grigoriev I.V."/>
            <person name="Baker S.E."/>
            <person name="Andersen M.R."/>
            <person name="Nordberg H.P."/>
            <person name="Cantor M.N."/>
            <person name="Hua S.X."/>
        </authorList>
    </citation>
    <scope>NUCLEOTIDE SEQUENCE [LARGE SCALE GENOMIC DNA]</scope>
    <source>
        <strain evidence="3">IBT 19404</strain>
    </source>
</reference>
<dbReference type="PANTHER" id="PTHR13593:SF113">
    <property type="entry name" value="SI:DKEY-266F7.9"/>
    <property type="match status" value="1"/>
</dbReference>
<dbReference type="Gene3D" id="3.20.20.190">
    <property type="entry name" value="Phosphatidylinositol (PI) phosphodiesterase"/>
    <property type="match status" value="1"/>
</dbReference>
<feature type="domain" description="Phosphatidylinositol-specific phospholipase C X" evidence="1">
    <location>
        <begin position="147"/>
        <end position="297"/>
    </location>
</feature>
<dbReference type="GO" id="GO:0008081">
    <property type="term" value="F:phosphoric diester hydrolase activity"/>
    <property type="evidence" value="ECO:0007669"/>
    <property type="project" value="InterPro"/>
</dbReference>
<dbReference type="InterPro" id="IPR017946">
    <property type="entry name" value="PLC-like_Pdiesterase_TIM-brl"/>
</dbReference>
<dbReference type="PROSITE" id="PS50007">
    <property type="entry name" value="PIPLC_X_DOMAIN"/>
    <property type="match status" value="1"/>
</dbReference>
<evidence type="ECO:0000313" key="3">
    <source>
        <dbReference type="Proteomes" id="UP000235023"/>
    </source>
</evidence>
<dbReference type="PANTHER" id="PTHR13593">
    <property type="match status" value="1"/>
</dbReference>
<dbReference type="EMBL" id="KZ559505">
    <property type="protein sequence ID" value="PLN85381.1"/>
    <property type="molecule type" value="Genomic_DNA"/>
</dbReference>
<dbReference type="SMART" id="SM00148">
    <property type="entry name" value="PLCXc"/>
    <property type="match status" value="1"/>
</dbReference>
<dbReference type="InterPro" id="IPR051057">
    <property type="entry name" value="PI-PLC_domain"/>
</dbReference>
<dbReference type="AlphaFoldDB" id="A0A2J5I602"/>
<evidence type="ECO:0000313" key="2">
    <source>
        <dbReference type="EMBL" id="PLN85381.1"/>
    </source>
</evidence>
<dbReference type="Proteomes" id="UP000235023">
    <property type="component" value="Unassembled WGS sequence"/>
</dbReference>
<name>A0A2J5I602_9EURO</name>
<evidence type="ECO:0000259" key="1">
    <source>
        <dbReference type="SMART" id="SM00148"/>
    </source>
</evidence>
<dbReference type="OrthoDB" id="1046782at2759"/>
<dbReference type="SUPFAM" id="SSF51695">
    <property type="entry name" value="PLC-like phosphodiesterases"/>
    <property type="match status" value="1"/>
</dbReference>
<keyword evidence="3" id="KW-1185">Reference proteome</keyword>
<dbReference type="GO" id="GO:0006629">
    <property type="term" value="P:lipid metabolic process"/>
    <property type="evidence" value="ECO:0007669"/>
    <property type="project" value="InterPro"/>
</dbReference>
<proteinExistence type="predicted"/>
<dbReference type="CDD" id="cd08586">
    <property type="entry name" value="PI-PLCc_BcPLC_like"/>
    <property type="match status" value="1"/>
</dbReference>
<dbReference type="InterPro" id="IPR000909">
    <property type="entry name" value="PLipase_C_PInositol-sp_X_dom"/>
</dbReference>
<protein>
    <submittedName>
        <fullName evidence="2">PLC-like phosphodiesterase</fullName>
    </submittedName>
</protein>
<dbReference type="Pfam" id="PF00388">
    <property type="entry name" value="PI-PLC-X"/>
    <property type="match status" value="1"/>
</dbReference>
<organism evidence="2 3">
    <name type="scientific">Aspergillus taichungensis</name>
    <dbReference type="NCBI Taxonomy" id="482145"/>
    <lineage>
        <taxon>Eukaryota</taxon>
        <taxon>Fungi</taxon>
        <taxon>Dikarya</taxon>
        <taxon>Ascomycota</taxon>
        <taxon>Pezizomycotina</taxon>
        <taxon>Eurotiomycetes</taxon>
        <taxon>Eurotiomycetidae</taxon>
        <taxon>Eurotiales</taxon>
        <taxon>Aspergillaceae</taxon>
        <taxon>Aspergillus</taxon>
        <taxon>Aspergillus subgen. Circumdati</taxon>
    </lineage>
</organism>
<gene>
    <name evidence="2" type="ORF">BDW42DRAFT_198461</name>
</gene>
<accession>A0A2J5I602</accession>
<sequence length="464" mass="52201">MVADHLTIRNLTSTPVTLKRIERLRPLGLTKSVTRVFTNRTRADASITASEPFAHEDVEIRVDPFQTVKTDLRTYVNSDKEKLRWIFEAEGEPHQVHTPVPTVESATMRALCDDPKLNLTAVYVTPEAHLAIYSSARMHSWMGELKDSLLLSSLSIPGTHNSATCYVAPPSVRCQAVSPKEQLQNGVRFFDIRVQPQYPDDAARDELILVHGVFPISFKGNRYLRDLMRDIDDFLDANPSETLIVSIKREGPGTHTDQQLSRILADHYARPDNTKWYTRPKIPTLGDARGKVVLLRRFDIDDRLKALHDGQGWGIDAGGWADNCDHATCPSGLVCIQDFYEVLAKHTIHQKVQYVLNHCRRAGERRHLPSGDGGAGGGGAHPFFINFLSASNFWKLGTWPEKIAAKVNPATVEYLCRRHCDNDGDWSTGVLVTDWVGKDGDWDIVRCIVGMNARLRLRHEEQRG</sequence>